<evidence type="ECO:0000313" key="3">
    <source>
        <dbReference type="Proteomes" id="UP000789405"/>
    </source>
</evidence>
<protein>
    <submittedName>
        <fullName evidence="2">28462_t:CDS:1</fullName>
    </submittedName>
</protein>
<evidence type="ECO:0000313" key="2">
    <source>
        <dbReference type="EMBL" id="CAG8795924.1"/>
    </source>
</evidence>
<dbReference type="Proteomes" id="UP000789405">
    <property type="component" value="Unassembled WGS sequence"/>
</dbReference>
<evidence type="ECO:0000256" key="1">
    <source>
        <dbReference type="SAM" id="MobiDB-lite"/>
    </source>
</evidence>
<feature type="compositionally biased region" description="Basic and acidic residues" evidence="1">
    <location>
        <begin position="60"/>
        <end position="74"/>
    </location>
</feature>
<keyword evidence="3" id="KW-1185">Reference proteome</keyword>
<sequence length="96" mass="11493">MTDDLEKLKSERDRNWNPSNTNEYDRLNDKVKEEKKRLEIKKEEKNRNDPPWKASSSIQDRTKDYDTPRRKEVSSPDSATTQKGLIWGIRMEDIHM</sequence>
<comment type="caution">
    <text evidence="2">The sequence shown here is derived from an EMBL/GenBank/DDBJ whole genome shotgun (WGS) entry which is preliminary data.</text>
</comment>
<gene>
    <name evidence="2" type="ORF">DERYTH_LOCUS22376</name>
</gene>
<organism evidence="2 3">
    <name type="scientific">Dentiscutata erythropus</name>
    <dbReference type="NCBI Taxonomy" id="1348616"/>
    <lineage>
        <taxon>Eukaryota</taxon>
        <taxon>Fungi</taxon>
        <taxon>Fungi incertae sedis</taxon>
        <taxon>Mucoromycota</taxon>
        <taxon>Glomeromycotina</taxon>
        <taxon>Glomeromycetes</taxon>
        <taxon>Diversisporales</taxon>
        <taxon>Gigasporaceae</taxon>
        <taxon>Dentiscutata</taxon>
    </lineage>
</organism>
<accession>A0A9N9JVT9</accession>
<dbReference type="AlphaFoldDB" id="A0A9N9JVT9"/>
<feature type="region of interest" description="Disordered" evidence="1">
    <location>
        <begin position="1"/>
        <end position="81"/>
    </location>
</feature>
<feature type="non-terminal residue" evidence="2">
    <location>
        <position position="96"/>
    </location>
</feature>
<proteinExistence type="predicted"/>
<reference evidence="2" key="1">
    <citation type="submission" date="2021-06" db="EMBL/GenBank/DDBJ databases">
        <authorList>
            <person name="Kallberg Y."/>
            <person name="Tangrot J."/>
            <person name="Rosling A."/>
        </authorList>
    </citation>
    <scope>NUCLEOTIDE SEQUENCE</scope>
    <source>
        <strain evidence="2">MA453B</strain>
    </source>
</reference>
<name>A0A9N9JVT9_9GLOM</name>
<feature type="compositionally biased region" description="Basic and acidic residues" evidence="1">
    <location>
        <begin position="1"/>
        <end position="15"/>
    </location>
</feature>
<dbReference type="EMBL" id="CAJVPY010030895">
    <property type="protein sequence ID" value="CAG8795924.1"/>
    <property type="molecule type" value="Genomic_DNA"/>
</dbReference>
<feature type="compositionally biased region" description="Basic and acidic residues" evidence="1">
    <location>
        <begin position="23"/>
        <end position="50"/>
    </location>
</feature>